<dbReference type="GO" id="GO:0015074">
    <property type="term" value="P:DNA integration"/>
    <property type="evidence" value="ECO:0007669"/>
    <property type="project" value="UniProtKB-KW"/>
</dbReference>
<dbReference type="Gene3D" id="3.30.160.390">
    <property type="entry name" value="Integrase, DNA-binding domain"/>
    <property type="match status" value="1"/>
</dbReference>
<keyword evidence="3" id="KW-0233">DNA recombination</keyword>
<dbReference type="RefSeq" id="WP_135191541.1">
    <property type="nucleotide sequence ID" value="NZ_SPUM01000135.1"/>
</dbReference>
<dbReference type="GO" id="GO:0006310">
    <property type="term" value="P:DNA recombination"/>
    <property type="evidence" value="ECO:0007669"/>
    <property type="project" value="UniProtKB-KW"/>
</dbReference>
<evidence type="ECO:0000256" key="3">
    <source>
        <dbReference type="ARBA" id="ARBA00023172"/>
    </source>
</evidence>
<dbReference type="PROSITE" id="PS51898">
    <property type="entry name" value="TYR_RECOMBINASE"/>
    <property type="match status" value="1"/>
</dbReference>
<feature type="domain" description="Tyr recombinase" evidence="5">
    <location>
        <begin position="245"/>
        <end position="416"/>
    </location>
</feature>
<dbReference type="InterPro" id="IPR002104">
    <property type="entry name" value="Integrase_catalytic"/>
</dbReference>
<dbReference type="InterPro" id="IPR011010">
    <property type="entry name" value="DNA_brk_join_enz"/>
</dbReference>
<organism evidence="6 7">
    <name type="scientific">Massilia horti</name>
    <dbReference type="NCBI Taxonomy" id="2562153"/>
    <lineage>
        <taxon>Bacteria</taxon>
        <taxon>Pseudomonadati</taxon>
        <taxon>Pseudomonadota</taxon>
        <taxon>Betaproteobacteria</taxon>
        <taxon>Burkholderiales</taxon>
        <taxon>Oxalobacteraceae</taxon>
        <taxon>Telluria group</taxon>
        <taxon>Massilia</taxon>
    </lineage>
</organism>
<dbReference type="AlphaFoldDB" id="A0A4Y9SQA1"/>
<sequence length="454" mass="50533">MAKIRLTTGKIATFVCGEKQLQAFLWDQLAPGLGVRANPGGAKSFMFQSKLEGKPLRITIGNVEIWTIEAARTEARRLQTIIDGGRDPRKVKADAIAAEQAQRSADAAAAASERIEQERQSVTLGQVWQTYIDDRKAKWSEGHLANHINLSAPGGQVKKRGKGLTVAGPLAPLMNVPLSDLTSDRIASWLALEAETRATNAAQSFRILRAFIRWADDTPAYSGIIPPGAYSARKVRDATPKSETKKDDSIQREQLQLWFKGVKQLTNPIRAAYLQALLLTGARRTELTELLWDNVDFQWQTLYIGDKIEGMRTIPLPPYLSQLLATLPRKNKWVFYSSRSESGHIEEPKDAHAKALTAVGLPHVTIHGLRRSFGTLAEWLDVPIGVVAQINGHKPSALAEKHYRRRPIDILRMWHVRIESWILEQAKIDPPTQPNRPTNAAEVRDENSTAVPCP</sequence>
<dbReference type="OrthoDB" id="8556969at2"/>
<protein>
    <submittedName>
        <fullName evidence="6">DUF4102 domain-containing protein</fullName>
    </submittedName>
</protein>
<evidence type="ECO:0000259" key="5">
    <source>
        <dbReference type="PROSITE" id="PS51898"/>
    </source>
</evidence>
<dbReference type="PANTHER" id="PTHR30629">
    <property type="entry name" value="PROPHAGE INTEGRASE"/>
    <property type="match status" value="1"/>
</dbReference>
<feature type="region of interest" description="Disordered" evidence="4">
    <location>
        <begin position="428"/>
        <end position="454"/>
    </location>
</feature>
<dbReference type="Gene3D" id="1.10.443.10">
    <property type="entry name" value="Intergrase catalytic core"/>
    <property type="match status" value="1"/>
</dbReference>
<dbReference type="Pfam" id="PF00589">
    <property type="entry name" value="Phage_integrase"/>
    <property type="match status" value="1"/>
</dbReference>
<dbReference type="Pfam" id="PF13356">
    <property type="entry name" value="Arm-DNA-bind_3"/>
    <property type="match status" value="1"/>
</dbReference>
<accession>A0A4Y9SQA1</accession>
<dbReference type="InterPro" id="IPR025166">
    <property type="entry name" value="Integrase_DNA_bind_dom"/>
</dbReference>
<keyword evidence="7" id="KW-1185">Reference proteome</keyword>
<comment type="caution">
    <text evidence="6">The sequence shown here is derived from an EMBL/GenBank/DDBJ whole genome shotgun (WGS) entry which is preliminary data.</text>
</comment>
<evidence type="ECO:0000256" key="1">
    <source>
        <dbReference type="ARBA" id="ARBA00008857"/>
    </source>
</evidence>
<dbReference type="InterPro" id="IPR038488">
    <property type="entry name" value="Integrase_DNA-bd_sf"/>
</dbReference>
<dbReference type="SUPFAM" id="SSF56349">
    <property type="entry name" value="DNA breaking-rejoining enzymes"/>
    <property type="match status" value="1"/>
</dbReference>
<dbReference type="Proteomes" id="UP000297258">
    <property type="component" value="Unassembled WGS sequence"/>
</dbReference>
<evidence type="ECO:0000313" key="7">
    <source>
        <dbReference type="Proteomes" id="UP000297258"/>
    </source>
</evidence>
<dbReference type="EMBL" id="SPUM01000135">
    <property type="protein sequence ID" value="TFW28655.1"/>
    <property type="molecule type" value="Genomic_DNA"/>
</dbReference>
<dbReference type="InterPro" id="IPR013762">
    <property type="entry name" value="Integrase-like_cat_sf"/>
</dbReference>
<dbReference type="InterPro" id="IPR050808">
    <property type="entry name" value="Phage_Integrase"/>
</dbReference>
<evidence type="ECO:0000313" key="6">
    <source>
        <dbReference type="EMBL" id="TFW28655.1"/>
    </source>
</evidence>
<proteinExistence type="inferred from homology"/>
<dbReference type="GO" id="GO:0003677">
    <property type="term" value="F:DNA binding"/>
    <property type="evidence" value="ECO:0007669"/>
    <property type="project" value="InterPro"/>
</dbReference>
<reference evidence="6 7" key="1">
    <citation type="submission" date="2019-03" db="EMBL/GenBank/DDBJ databases">
        <title>Draft genome of Massilia hortus sp. nov., a novel bacterial species of the Oxalobacteraceae family.</title>
        <authorList>
            <person name="Peta V."/>
            <person name="Raths R."/>
            <person name="Bucking H."/>
        </authorList>
    </citation>
    <scope>NUCLEOTIDE SEQUENCE [LARGE SCALE GENOMIC DNA]</scope>
    <source>
        <strain evidence="6 7">ONC3</strain>
    </source>
</reference>
<comment type="similarity">
    <text evidence="1">Belongs to the 'phage' integrase family.</text>
</comment>
<name>A0A4Y9SQA1_9BURK</name>
<evidence type="ECO:0000256" key="2">
    <source>
        <dbReference type="ARBA" id="ARBA00022908"/>
    </source>
</evidence>
<dbReference type="PANTHER" id="PTHR30629:SF6">
    <property type="entry name" value="PROPHAGE INTEGRASE INTA-RELATED"/>
    <property type="match status" value="1"/>
</dbReference>
<gene>
    <name evidence="6" type="ORF">E4O92_20610</name>
</gene>
<evidence type="ECO:0000256" key="4">
    <source>
        <dbReference type="SAM" id="MobiDB-lite"/>
    </source>
</evidence>
<keyword evidence="2" id="KW-0229">DNA integration</keyword>